<evidence type="ECO:0000256" key="2">
    <source>
        <dbReference type="ARBA" id="ARBA00011881"/>
    </source>
</evidence>
<name>A0AAJ2DQ58_9BACI</name>
<comment type="similarity">
    <text evidence="1">Belongs to the short-chain dehydrogenases/reductases (SDR) family.</text>
</comment>
<dbReference type="Pfam" id="PF13561">
    <property type="entry name" value="adh_short_C2"/>
    <property type="match status" value="1"/>
</dbReference>
<dbReference type="RefSeq" id="WP_003202700.1">
    <property type="nucleotide sequence ID" value="NZ_CM000743.1"/>
</dbReference>
<dbReference type="SUPFAM" id="SSF51735">
    <property type="entry name" value="NAD(P)-binding Rossmann-fold domains"/>
    <property type="match status" value="1"/>
</dbReference>
<evidence type="ECO:0000313" key="4">
    <source>
        <dbReference type="EMBL" id="MDR4329218.1"/>
    </source>
</evidence>
<keyword evidence="3" id="KW-0560">Oxidoreductase</keyword>
<dbReference type="CDD" id="cd05362">
    <property type="entry name" value="THN_reductase-like_SDR_c"/>
    <property type="match status" value="1"/>
</dbReference>
<comment type="subunit">
    <text evidence="2">Homotetramer.</text>
</comment>
<dbReference type="GO" id="GO:0016491">
    <property type="term" value="F:oxidoreductase activity"/>
    <property type="evidence" value="ECO:0007669"/>
    <property type="project" value="UniProtKB-KW"/>
</dbReference>
<dbReference type="Proteomes" id="UP001248134">
    <property type="component" value="Unassembled WGS sequence"/>
</dbReference>
<sequence length="252" mass="27070">MLKGKVALVTGASRGIGRAIAKRLANDGALVAVHYGNRKSDAEETVQEIQSNGGSAFSINGNLKSLHGVESLYQSLDDKLQKHTGENKFDILVNNAGIGPGAFIEETTEDFFDRMISVNTKAPFFIIQQALSRLRDNSRIINISSAATRISLPDFIAYSMTKGAINTMTFTLAKQLGARGITVNAILPGFIKTDMNAELLSDPMMKRYATEISAFGRLGEVEDIADTAAFLASSDSRWVTGQLIDVSGGSCL</sequence>
<organism evidence="4 5">
    <name type="scientific">Bacillus pseudomycoides</name>
    <dbReference type="NCBI Taxonomy" id="64104"/>
    <lineage>
        <taxon>Bacteria</taxon>
        <taxon>Bacillati</taxon>
        <taxon>Bacillota</taxon>
        <taxon>Bacilli</taxon>
        <taxon>Bacillales</taxon>
        <taxon>Bacillaceae</taxon>
        <taxon>Bacillus</taxon>
        <taxon>Bacillus cereus group</taxon>
    </lineage>
</organism>
<accession>A0AAJ2DQ58</accession>
<dbReference type="Gene3D" id="3.40.50.720">
    <property type="entry name" value="NAD(P)-binding Rossmann-like Domain"/>
    <property type="match status" value="1"/>
</dbReference>
<comment type="caution">
    <text evidence="4">The sequence shown here is derived from an EMBL/GenBank/DDBJ whole genome shotgun (WGS) entry which is preliminary data.</text>
</comment>
<dbReference type="PRINTS" id="PR00080">
    <property type="entry name" value="SDRFAMILY"/>
</dbReference>
<dbReference type="FunFam" id="3.40.50.720:FF:000084">
    <property type="entry name" value="Short-chain dehydrogenase reductase"/>
    <property type="match status" value="1"/>
</dbReference>
<dbReference type="GO" id="GO:0008206">
    <property type="term" value="P:bile acid metabolic process"/>
    <property type="evidence" value="ECO:0007669"/>
    <property type="project" value="UniProtKB-ARBA"/>
</dbReference>
<dbReference type="InterPro" id="IPR036291">
    <property type="entry name" value="NAD(P)-bd_dom_sf"/>
</dbReference>
<dbReference type="PANTHER" id="PTHR43639">
    <property type="entry name" value="OXIDOREDUCTASE, SHORT-CHAIN DEHYDROGENASE/REDUCTASE FAMILY (AFU_ORTHOLOGUE AFUA_5G02870)"/>
    <property type="match status" value="1"/>
</dbReference>
<dbReference type="PRINTS" id="PR00081">
    <property type="entry name" value="GDHRDH"/>
</dbReference>
<proteinExistence type="inferred from homology"/>
<dbReference type="InterPro" id="IPR020904">
    <property type="entry name" value="Sc_DH/Rdtase_CS"/>
</dbReference>
<gene>
    <name evidence="4" type="ORF">FOS08_26120</name>
</gene>
<dbReference type="AlphaFoldDB" id="A0AAJ2DQ58"/>
<evidence type="ECO:0000256" key="1">
    <source>
        <dbReference type="ARBA" id="ARBA00006484"/>
    </source>
</evidence>
<evidence type="ECO:0000256" key="3">
    <source>
        <dbReference type="ARBA" id="ARBA00023002"/>
    </source>
</evidence>
<protein>
    <submittedName>
        <fullName evidence="4">SDR family oxidoreductase</fullName>
    </submittedName>
</protein>
<dbReference type="InterPro" id="IPR002347">
    <property type="entry name" value="SDR_fam"/>
</dbReference>
<dbReference type="PANTHER" id="PTHR43639:SF1">
    <property type="entry name" value="SHORT-CHAIN DEHYDROGENASE_REDUCTASE FAMILY PROTEIN"/>
    <property type="match status" value="1"/>
</dbReference>
<dbReference type="PROSITE" id="PS00061">
    <property type="entry name" value="ADH_SHORT"/>
    <property type="match status" value="1"/>
</dbReference>
<reference evidence="4" key="1">
    <citation type="submission" date="2019-07" db="EMBL/GenBank/DDBJ databases">
        <title>Phylogenomic Reclassification of ATCC Bacillus Strains and Various Taxa within the Genus Bacillus.</title>
        <authorList>
            <person name="Riojas M.A."/>
            <person name="Frank A.M."/>
            <person name="Fenn S.L."/>
            <person name="King S.P."/>
            <person name="Brower S.M."/>
            <person name="Hazbon M.H."/>
        </authorList>
    </citation>
    <scope>NUCLEOTIDE SEQUENCE</scope>
    <source>
        <strain evidence="4">NR-12239</strain>
    </source>
</reference>
<dbReference type="EMBL" id="VLYX01000054">
    <property type="protein sequence ID" value="MDR4329218.1"/>
    <property type="molecule type" value="Genomic_DNA"/>
</dbReference>
<evidence type="ECO:0000313" key="5">
    <source>
        <dbReference type="Proteomes" id="UP001248134"/>
    </source>
</evidence>
<dbReference type="NCBIfam" id="NF009388">
    <property type="entry name" value="PRK12747.1"/>
    <property type="match status" value="1"/>
</dbReference>